<keyword evidence="1" id="KW-0732">Signal</keyword>
<reference evidence="3" key="2">
    <citation type="submission" date="2015-01" db="EMBL/GenBank/DDBJ databases">
        <title>Evolutionary Origins and Diversification of the Mycorrhizal Mutualists.</title>
        <authorList>
            <consortium name="DOE Joint Genome Institute"/>
            <consortium name="Mycorrhizal Genomics Consortium"/>
            <person name="Kohler A."/>
            <person name="Kuo A."/>
            <person name="Nagy L.G."/>
            <person name="Floudas D."/>
            <person name="Copeland A."/>
            <person name="Barry K.W."/>
            <person name="Cichocki N."/>
            <person name="Veneault-Fourrey C."/>
            <person name="LaButti K."/>
            <person name="Lindquist E.A."/>
            <person name="Lipzen A."/>
            <person name="Lundell T."/>
            <person name="Morin E."/>
            <person name="Murat C."/>
            <person name="Riley R."/>
            <person name="Ohm R."/>
            <person name="Sun H."/>
            <person name="Tunlid A."/>
            <person name="Henrissat B."/>
            <person name="Grigoriev I.V."/>
            <person name="Hibbett D.S."/>
            <person name="Martin F."/>
        </authorList>
    </citation>
    <scope>NUCLEOTIDE SEQUENCE [LARGE SCALE GENOMIC DNA]</scope>
    <source>
        <strain evidence="3">UH-Slu-Lm8-n1</strain>
    </source>
</reference>
<keyword evidence="3" id="KW-1185">Reference proteome</keyword>
<evidence type="ECO:0000313" key="2">
    <source>
        <dbReference type="EMBL" id="KIK45694.1"/>
    </source>
</evidence>
<gene>
    <name evidence="2" type="ORF">CY34DRAFT_503441</name>
</gene>
<protein>
    <submittedName>
        <fullName evidence="2">Uncharacterized protein</fullName>
    </submittedName>
</protein>
<dbReference type="AlphaFoldDB" id="A0A0D0B792"/>
<dbReference type="OrthoDB" id="2689836at2759"/>
<dbReference type="HOGENOM" id="CLU_1273010_0_0_1"/>
<dbReference type="EMBL" id="KN835169">
    <property type="protein sequence ID" value="KIK45694.1"/>
    <property type="molecule type" value="Genomic_DNA"/>
</dbReference>
<dbReference type="Proteomes" id="UP000054485">
    <property type="component" value="Unassembled WGS sequence"/>
</dbReference>
<evidence type="ECO:0000313" key="3">
    <source>
        <dbReference type="Proteomes" id="UP000054485"/>
    </source>
</evidence>
<organism evidence="2 3">
    <name type="scientific">Suillus luteus UH-Slu-Lm8-n1</name>
    <dbReference type="NCBI Taxonomy" id="930992"/>
    <lineage>
        <taxon>Eukaryota</taxon>
        <taxon>Fungi</taxon>
        <taxon>Dikarya</taxon>
        <taxon>Basidiomycota</taxon>
        <taxon>Agaricomycotina</taxon>
        <taxon>Agaricomycetes</taxon>
        <taxon>Agaricomycetidae</taxon>
        <taxon>Boletales</taxon>
        <taxon>Suillineae</taxon>
        <taxon>Suillaceae</taxon>
        <taxon>Suillus</taxon>
    </lineage>
</organism>
<sequence>MSSTRLILMLLKRLCQALAALTTSSAQRLRILVTCFRHFVAKLKIRGFPRHNTDSPTFAPVNYCTAPGNTSRSSGARCPPVNLPLPLHNQQIASTSTTSSTQNVLLSSKPTLSMPVPCIPQQFVPPLPSSPPQVHSASAPNTTTKLVPFAANDVSRYDYRPFVNTAHNRDGIPALMRQFPNDHMYTRKAHCICMTTVGMCSQKEPWIATCSGYSTNA</sequence>
<evidence type="ECO:0000256" key="1">
    <source>
        <dbReference type="SAM" id="SignalP"/>
    </source>
</evidence>
<reference evidence="2 3" key="1">
    <citation type="submission" date="2014-04" db="EMBL/GenBank/DDBJ databases">
        <authorList>
            <consortium name="DOE Joint Genome Institute"/>
            <person name="Kuo A."/>
            <person name="Ruytinx J."/>
            <person name="Rineau F."/>
            <person name="Colpaert J."/>
            <person name="Kohler A."/>
            <person name="Nagy L.G."/>
            <person name="Floudas D."/>
            <person name="Copeland A."/>
            <person name="Barry K.W."/>
            <person name="Cichocki N."/>
            <person name="Veneault-Fourrey C."/>
            <person name="LaButti K."/>
            <person name="Lindquist E.A."/>
            <person name="Lipzen A."/>
            <person name="Lundell T."/>
            <person name="Morin E."/>
            <person name="Murat C."/>
            <person name="Sun H."/>
            <person name="Tunlid A."/>
            <person name="Henrissat B."/>
            <person name="Grigoriev I.V."/>
            <person name="Hibbett D.S."/>
            <person name="Martin F."/>
            <person name="Nordberg H.P."/>
            <person name="Cantor M.N."/>
            <person name="Hua S.X."/>
        </authorList>
    </citation>
    <scope>NUCLEOTIDE SEQUENCE [LARGE SCALE GENOMIC DNA]</scope>
    <source>
        <strain evidence="2 3">UH-Slu-Lm8-n1</strain>
    </source>
</reference>
<feature type="chain" id="PRO_5002207893" evidence="1">
    <location>
        <begin position="20"/>
        <end position="217"/>
    </location>
</feature>
<accession>A0A0D0B792</accession>
<feature type="signal peptide" evidence="1">
    <location>
        <begin position="1"/>
        <end position="19"/>
    </location>
</feature>
<name>A0A0D0B792_9AGAM</name>
<dbReference type="InParanoid" id="A0A0D0B792"/>
<proteinExistence type="predicted"/>